<accession>A0ABR9B8G4</accession>
<keyword evidence="2" id="KW-0238">DNA-binding</keyword>
<keyword evidence="1 3" id="KW-0597">Phosphoprotein</keyword>
<evidence type="ECO:0000256" key="3">
    <source>
        <dbReference type="PROSITE-ProRule" id="PRU00169"/>
    </source>
</evidence>
<dbReference type="PANTHER" id="PTHR43214">
    <property type="entry name" value="TWO-COMPONENT RESPONSE REGULATOR"/>
    <property type="match status" value="1"/>
</dbReference>
<reference evidence="7" key="1">
    <citation type="submission" date="2023-07" db="EMBL/GenBank/DDBJ databases">
        <title>Thauera sp. CAU 1555 isolated from sand of Yaerae Beach.</title>
        <authorList>
            <person name="Kim W."/>
        </authorList>
    </citation>
    <scope>NUCLEOTIDE SEQUENCE [LARGE SCALE GENOMIC DNA]</scope>
    <source>
        <strain evidence="7">CAU 1555</strain>
    </source>
</reference>
<dbReference type="SUPFAM" id="SSF46894">
    <property type="entry name" value="C-terminal effector domain of the bipartite response regulators"/>
    <property type="match status" value="1"/>
</dbReference>
<dbReference type="EMBL" id="JACYTO010000001">
    <property type="protein sequence ID" value="MBD8502648.1"/>
    <property type="molecule type" value="Genomic_DNA"/>
</dbReference>
<dbReference type="Pfam" id="PF00072">
    <property type="entry name" value="Response_reg"/>
    <property type="match status" value="1"/>
</dbReference>
<evidence type="ECO:0000313" key="6">
    <source>
        <dbReference type="EMBL" id="MBD8502648.1"/>
    </source>
</evidence>
<feature type="domain" description="Response regulatory" evidence="5">
    <location>
        <begin position="4"/>
        <end position="120"/>
    </location>
</feature>
<dbReference type="Gene3D" id="3.40.50.2300">
    <property type="match status" value="1"/>
</dbReference>
<evidence type="ECO:0000256" key="2">
    <source>
        <dbReference type="ARBA" id="ARBA00023125"/>
    </source>
</evidence>
<sequence>MTIRILLLDDHAVVRNGYRRLLDAEPGFEVVGEAATGDEAYACLQRGGVDVAVVDISLRGSSGIEAIRRMLARVPELRVLVLSMHDNPGYVTQATRAGALGYLTKNCEPTEMFDAIRAAAGGRRTLSAEVAQSLATATLDGEQGLARLTPREFEVLRMAAGGDSAAAIAQCMHLSQKTVLNHMSAIRQKLDADNDFKLLRLAVRHGLVDFPAAAACHA</sequence>
<dbReference type="SMART" id="SM00421">
    <property type="entry name" value="HTH_LUXR"/>
    <property type="match status" value="1"/>
</dbReference>
<proteinExistence type="predicted"/>
<organism evidence="6 7">
    <name type="scientific">Thauera sedimentorum</name>
    <dbReference type="NCBI Taxonomy" id="2767595"/>
    <lineage>
        <taxon>Bacteria</taxon>
        <taxon>Pseudomonadati</taxon>
        <taxon>Pseudomonadota</taxon>
        <taxon>Betaproteobacteria</taxon>
        <taxon>Rhodocyclales</taxon>
        <taxon>Zoogloeaceae</taxon>
        <taxon>Thauera</taxon>
    </lineage>
</organism>
<dbReference type="Proteomes" id="UP000603602">
    <property type="component" value="Unassembled WGS sequence"/>
</dbReference>
<dbReference type="CDD" id="cd06170">
    <property type="entry name" value="LuxR_C_like"/>
    <property type="match status" value="1"/>
</dbReference>
<feature type="modified residue" description="4-aspartylphosphate" evidence="3">
    <location>
        <position position="55"/>
    </location>
</feature>
<keyword evidence="7" id="KW-1185">Reference proteome</keyword>
<dbReference type="RefSeq" id="WP_187717414.1">
    <property type="nucleotide sequence ID" value="NZ_JACTAH010000001.1"/>
</dbReference>
<evidence type="ECO:0000313" key="7">
    <source>
        <dbReference type="Proteomes" id="UP000603602"/>
    </source>
</evidence>
<dbReference type="InterPro" id="IPR039420">
    <property type="entry name" value="WalR-like"/>
</dbReference>
<dbReference type="InterPro" id="IPR011006">
    <property type="entry name" value="CheY-like_superfamily"/>
</dbReference>
<dbReference type="CDD" id="cd17535">
    <property type="entry name" value="REC_NarL-like"/>
    <property type="match status" value="1"/>
</dbReference>
<dbReference type="PROSITE" id="PS50043">
    <property type="entry name" value="HTH_LUXR_2"/>
    <property type="match status" value="1"/>
</dbReference>
<dbReference type="PROSITE" id="PS00622">
    <property type="entry name" value="HTH_LUXR_1"/>
    <property type="match status" value="1"/>
</dbReference>
<comment type="caution">
    <text evidence="6">The sequence shown here is derived from an EMBL/GenBank/DDBJ whole genome shotgun (WGS) entry which is preliminary data.</text>
</comment>
<evidence type="ECO:0000259" key="4">
    <source>
        <dbReference type="PROSITE" id="PS50043"/>
    </source>
</evidence>
<dbReference type="SUPFAM" id="SSF52172">
    <property type="entry name" value="CheY-like"/>
    <property type="match status" value="1"/>
</dbReference>
<dbReference type="Pfam" id="PF00196">
    <property type="entry name" value="GerE"/>
    <property type="match status" value="1"/>
</dbReference>
<gene>
    <name evidence="6" type="ORF">IFO67_07095</name>
</gene>
<feature type="domain" description="HTH luxR-type" evidence="4">
    <location>
        <begin position="141"/>
        <end position="206"/>
    </location>
</feature>
<dbReference type="InterPro" id="IPR001789">
    <property type="entry name" value="Sig_transdc_resp-reg_receiver"/>
</dbReference>
<dbReference type="PANTHER" id="PTHR43214:SF43">
    <property type="entry name" value="TWO-COMPONENT RESPONSE REGULATOR"/>
    <property type="match status" value="1"/>
</dbReference>
<evidence type="ECO:0000259" key="5">
    <source>
        <dbReference type="PROSITE" id="PS50110"/>
    </source>
</evidence>
<dbReference type="InterPro" id="IPR016032">
    <property type="entry name" value="Sig_transdc_resp-reg_C-effctor"/>
</dbReference>
<dbReference type="InterPro" id="IPR058245">
    <property type="entry name" value="NreC/VraR/RcsB-like_REC"/>
</dbReference>
<dbReference type="PROSITE" id="PS50110">
    <property type="entry name" value="RESPONSE_REGULATORY"/>
    <property type="match status" value="1"/>
</dbReference>
<name>A0ABR9B8G4_9RHOO</name>
<dbReference type="InterPro" id="IPR000792">
    <property type="entry name" value="Tscrpt_reg_LuxR_C"/>
</dbReference>
<protein>
    <submittedName>
        <fullName evidence="6">Response regulator transcription factor</fullName>
    </submittedName>
</protein>
<dbReference type="PRINTS" id="PR00038">
    <property type="entry name" value="HTHLUXR"/>
</dbReference>
<evidence type="ECO:0000256" key="1">
    <source>
        <dbReference type="ARBA" id="ARBA00022553"/>
    </source>
</evidence>
<dbReference type="SMART" id="SM00448">
    <property type="entry name" value="REC"/>
    <property type="match status" value="1"/>
</dbReference>